<feature type="chain" id="PRO_5046279683" evidence="1">
    <location>
        <begin position="22"/>
        <end position="148"/>
    </location>
</feature>
<dbReference type="EMBL" id="JBHRSV010000012">
    <property type="protein sequence ID" value="MFC2925907.1"/>
    <property type="molecule type" value="Genomic_DNA"/>
</dbReference>
<organism evidence="2 3">
    <name type="scientific">Hyphobacterium vulgare</name>
    <dbReference type="NCBI Taxonomy" id="1736751"/>
    <lineage>
        <taxon>Bacteria</taxon>
        <taxon>Pseudomonadati</taxon>
        <taxon>Pseudomonadota</taxon>
        <taxon>Alphaproteobacteria</taxon>
        <taxon>Maricaulales</taxon>
        <taxon>Maricaulaceae</taxon>
        <taxon>Hyphobacterium</taxon>
    </lineage>
</organism>
<feature type="signal peptide" evidence="1">
    <location>
        <begin position="1"/>
        <end position="21"/>
    </location>
</feature>
<proteinExistence type="predicted"/>
<evidence type="ECO:0000313" key="2">
    <source>
        <dbReference type="EMBL" id="MFC2925907.1"/>
    </source>
</evidence>
<evidence type="ECO:0000313" key="3">
    <source>
        <dbReference type="Proteomes" id="UP001595379"/>
    </source>
</evidence>
<keyword evidence="3" id="KW-1185">Reference proteome</keyword>
<reference evidence="3" key="1">
    <citation type="journal article" date="2019" name="Int. J. Syst. Evol. Microbiol.">
        <title>The Global Catalogue of Microorganisms (GCM) 10K type strain sequencing project: providing services to taxonomists for standard genome sequencing and annotation.</title>
        <authorList>
            <consortium name="The Broad Institute Genomics Platform"/>
            <consortium name="The Broad Institute Genome Sequencing Center for Infectious Disease"/>
            <person name="Wu L."/>
            <person name="Ma J."/>
        </authorList>
    </citation>
    <scope>NUCLEOTIDE SEQUENCE [LARGE SCALE GENOMIC DNA]</scope>
    <source>
        <strain evidence="3">KCTC 52487</strain>
    </source>
</reference>
<protein>
    <submittedName>
        <fullName evidence="2">Uncharacterized protein</fullName>
    </submittedName>
</protein>
<dbReference type="RefSeq" id="WP_343164904.1">
    <property type="nucleotide sequence ID" value="NZ_JBHRSV010000012.1"/>
</dbReference>
<comment type="caution">
    <text evidence="2">The sequence shown here is derived from an EMBL/GenBank/DDBJ whole genome shotgun (WGS) entry which is preliminary data.</text>
</comment>
<name>A0ABV6ZWU5_9PROT</name>
<sequence length="148" mass="15923">MKAIALPLLAGLVLTGAPALAQGPETEIVCHAVSQGGAERTQLMGRTLIERTADAGQFHLNLPAGMAVESVVCLRTSAVPAPNDYEILLDGYPLYVIAGEGEARTMTLLEIVDQQFRVRIIEGRLTAEERALAAERLEYYTAMVNQEG</sequence>
<evidence type="ECO:0000256" key="1">
    <source>
        <dbReference type="SAM" id="SignalP"/>
    </source>
</evidence>
<dbReference type="Proteomes" id="UP001595379">
    <property type="component" value="Unassembled WGS sequence"/>
</dbReference>
<keyword evidence="1" id="KW-0732">Signal</keyword>
<gene>
    <name evidence="2" type="ORF">ACFOOR_07295</name>
</gene>
<accession>A0ABV6ZWU5</accession>